<protein>
    <recommendedName>
        <fullName evidence="7">tRNA modification GTPase MnmE</fullName>
        <ecNumber evidence="7">3.6.-.-</ecNumber>
    </recommendedName>
</protein>
<evidence type="ECO:0000313" key="11">
    <source>
        <dbReference type="Proteomes" id="UP000617145"/>
    </source>
</evidence>
<keyword evidence="7" id="KW-0479">Metal-binding</keyword>
<dbReference type="EC" id="3.6.-.-" evidence="7"/>
<name>A0A8J2ZLS5_9RHOB</name>
<dbReference type="Gene3D" id="3.40.50.300">
    <property type="entry name" value="P-loop containing nucleotide triphosphate hydrolases"/>
    <property type="match status" value="1"/>
</dbReference>
<feature type="binding site" evidence="7">
    <location>
        <begin position="242"/>
        <end position="248"/>
    </location>
    <ligand>
        <name>GTP</name>
        <dbReference type="ChEBI" id="CHEBI:37565"/>
    </ligand>
</feature>
<gene>
    <name evidence="7 10" type="primary">mnmE</name>
    <name evidence="7" type="synonym">trmE</name>
    <name evidence="10" type="ORF">GCM10011415_29910</name>
</gene>
<evidence type="ECO:0000256" key="2">
    <source>
        <dbReference type="ARBA" id="ARBA00022694"/>
    </source>
</evidence>
<sequence>MDTIFALASAPGKAGVSVIRLSGPLAWDAASRLAGRLPHPRHSALRKLRDQQGQVLDEALVLTFEEGASFTGEKVVELHLHGSIAIQRAVMRELDAVDSLRIAEPGEFTRRALENDRLDLTQVEALSDLIEAETESQRIQALRVFSGALGEKVEAWRKDLIAAASLIEVTIDFADEDVPVDVTEPVCELLDKVAAALNAQLSGLDAAERIRTGFEIAILGAPNVGKSTLLNALAGRDAAITSDIAGTTRDVIEVRMEIAGLPVTLLDTAGLRETEDPVEKLGIERARLRGESSDLRVILTDDRGMPDVDLREGDIVVRSKADETSDKVGISAKTGLGIDALIKEIGEHLEGLTAGAGLATRERHRVAFLEGYHAIRQAKELLLRGSDWYDLAAEELRGAIRSLELLIGRVDVENLLDEIFSNFCLGK</sequence>
<comment type="cofactor">
    <cofactor evidence="7">
        <name>K(+)</name>
        <dbReference type="ChEBI" id="CHEBI:29103"/>
    </cofactor>
    <text evidence="7">Binds 1 potassium ion per subunit.</text>
</comment>
<dbReference type="Pfam" id="PF10396">
    <property type="entry name" value="TrmE_N"/>
    <property type="match status" value="1"/>
</dbReference>
<comment type="similarity">
    <text evidence="1 7 8">Belongs to the TRAFAC class TrmE-Era-EngA-EngB-Septin-like GTPase superfamily. TrmE GTPase family.</text>
</comment>
<dbReference type="SUPFAM" id="SSF116878">
    <property type="entry name" value="TrmE connector domain"/>
    <property type="match status" value="1"/>
</dbReference>
<organism evidence="10 11">
    <name type="scientific">Salipiger pallidus</name>
    <dbReference type="NCBI Taxonomy" id="1775170"/>
    <lineage>
        <taxon>Bacteria</taxon>
        <taxon>Pseudomonadati</taxon>
        <taxon>Pseudomonadota</taxon>
        <taxon>Alphaproteobacteria</taxon>
        <taxon>Rhodobacterales</taxon>
        <taxon>Roseobacteraceae</taxon>
        <taxon>Salipiger</taxon>
    </lineage>
</organism>
<keyword evidence="2 7" id="KW-0819">tRNA processing</keyword>
<dbReference type="GO" id="GO:0005737">
    <property type="term" value="C:cytoplasm"/>
    <property type="evidence" value="ECO:0007669"/>
    <property type="project" value="UniProtKB-SubCell"/>
</dbReference>
<dbReference type="InterPro" id="IPR025867">
    <property type="entry name" value="MnmE_helical"/>
</dbReference>
<feature type="binding site" evidence="7">
    <location>
        <position position="223"/>
    </location>
    <ligand>
        <name>K(+)</name>
        <dbReference type="ChEBI" id="CHEBI:29103"/>
    </ligand>
</feature>
<dbReference type="Gene3D" id="1.20.120.430">
    <property type="entry name" value="tRNA modification GTPase MnmE domain 2"/>
    <property type="match status" value="1"/>
</dbReference>
<dbReference type="GO" id="GO:0030488">
    <property type="term" value="P:tRNA methylation"/>
    <property type="evidence" value="ECO:0007669"/>
    <property type="project" value="TreeGrafter"/>
</dbReference>
<dbReference type="Proteomes" id="UP000617145">
    <property type="component" value="Unassembled WGS sequence"/>
</dbReference>
<dbReference type="RefSeq" id="WP_188791034.1">
    <property type="nucleotide sequence ID" value="NZ_BMJV01000006.1"/>
</dbReference>
<dbReference type="CDD" id="cd04164">
    <property type="entry name" value="trmE"/>
    <property type="match status" value="1"/>
</dbReference>
<dbReference type="InterPro" id="IPR018948">
    <property type="entry name" value="GTP-bd_TrmE_N"/>
</dbReference>
<dbReference type="GO" id="GO:0005525">
    <property type="term" value="F:GTP binding"/>
    <property type="evidence" value="ECO:0007669"/>
    <property type="project" value="UniProtKB-UniRule"/>
</dbReference>
<dbReference type="HAMAP" id="MF_00379">
    <property type="entry name" value="GTPase_MnmE"/>
    <property type="match status" value="1"/>
</dbReference>
<comment type="subunit">
    <text evidence="7">Homodimer. Heterotetramer of two MnmE and two MnmG subunits.</text>
</comment>
<evidence type="ECO:0000256" key="3">
    <source>
        <dbReference type="ARBA" id="ARBA00022741"/>
    </source>
</evidence>
<dbReference type="FunFam" id="3.30.1360.120:FF:000007">
    <property type="entry name" value="tRNA modification GTPase GTPBP3, mitochondrial"/>
    <property type="match status" value="1"/>
</dbReference>
<keyword evidence="6 7" id="KW-0342">GTP-binding</keyword>
<dbReference type="NCBIfam" id="TIGR00450">
    <property type="entry name" value="mnmE_trmE_thdF"/>
    <property type="match status" value="1"/>
</dbReference>
<feature type="binding site" evidence="7">
    <location>
        <position position="427"/>
    </location>
    <ligand>
        <name>(6S)-5-formyl-5,6,7,8-tetrahydrofolate</name>
        <dbReference type="ChEBI" id="CHEBI:57457"/>
    </ligand>
</feature>
<comment type="caution">
    <text evidence="10">The sequence shown here is derived from an EMBL/GenBank/DDBJ whole genome shotgun (WGS) entry which is preliminary data.</text>
</comment>
<feature type="domain" description="TrmE-type G" evidence="9">
    <location>
        <begin position="213"/>
        <end position="350"/>
    </location>
</feature>
<keyword evidence="3 7" id="KW-0547">Nucleotide-binding</keyword>
<proteinExistence type="inferred from homology"/>
<dbReference type="NCBIfam" id="NF003661">
    <property type="entry name" value="PRK05291.1-3"/>
    <property type="match status" value="1"/>
</dbReference>
<dbReference type="InterPro" id="IPR004520">
    <property type="entry name" value="GTPase_MnmE"/>
</dbReference>
<reference evidence="10" key="2">
    <citation type="submission" date="2020-09" db="EMBL/GenBank/DDBJ databases">
        <authorList>
            <person name="Sun Q."/>
            <person name="Zhou Y."/>
        </authorList>
    </citation>
    <scope>NUCLEOTIDE SEQUENCE</scope>
    <source>
        <strain evidence="10">CGMCC 1.15762</strain>
    </source>
</reference>
<keyword evidence="11" id="KW-1185">Reference proteome</keyword>
<dbReference type="InterPro" id="IPR006073">
    <property type="entry name" value="GTP-bd"/>
</dbReference>
<evidence type="ECO:0000256" key="8">
    <source>
        <dbReference type="RuleBase" id="RU003313"/>
    </source>
</evidence>
<accession>A0A8J2ZLS5</accession>
<evidence type="ECO:0000259" key="9">
    <source>
        <dbReference type="PROSITE" id="PS51709"/>
    </source>
</evidence>
<dbReference type="PANTHER" id="PTHR42714:SF2">
    <property type="entry name" value="TRNA MODIFICATION GTPASE GTPBP3, MITOCHONDRIAL"/>
    <property type="match status" value="1"/>
</dbReference>
<dbReference type="EMBL" id="BMJV01000006">
    <property type="protein sequence ID" value="GGG78907.1"/>
    <property type="molecule type" value="Genomic_DNA"/>
</dbReference>
<dbReference type="SUPFAM" id="SSF52540">
    <property type="entry name" value="P-loop containing nucleoside triphosphate hydrolases"/>
    <property type="match status" value="1"/>
</dbReference>
<dbReference type="AlphaFoldDB" id="A0A8J2ZLS5"/>
<comment type="subcellular location">
    <subcellularLocation>
        <location evidence="7">Cytoplasm</location>
    </subcellularLocation>
</comment>
<dbReference type="InterPro" id="IPR005225">
    <property type="entry name" value="Small_GTP-bd"/>
</dbReference>
<evidence type="ECO:0000256" key="7">
    <source>
        <dbReference type="HAMAP-Rule" id="MF_00379"/>
    </source>
</evidence>
<dbReference type="InterPro" id="IPR027266">
    <property type="entry name" value="TrmE/GcvT-like"/>
</dbReference>
<dbReference type="Gene3D" id="3.30.1360.120">
    <property type="entry name" value="Probable tRNA modification gtpase trme, domain 1"/>
    <property type="match status" value="1"/>
</dbReference>
<dbReference type="CDD" id="cd14858">
    <property type="entry name" value="TrmE_N"/>
    <property type="match status" value="1"/>
</dbReference>
<evidence type="ECO:0000313" key="10">
    <source>
        <dbReference type="EMBL" id="GGG78907.1"/>
    </source>
</evidence>
<dbReference type="Pfam" id="PF12631">
    <property type="entry name" value="MnmE_helical"/>
    <property type="match status" value="1"/>
</dbReference>
<evidence type="ECO:0000256" key="6">
    <source>
        <dbReference type="ARBA" id="ARBA00023134"/>
    </source>
</evidence>
<feature type="binding site" evidence="7">
    <location>
        <position position="248"/>
    </location>
    <ligand>
        <name>Mg(2+)</name>
        <dbReference type="ChEBI" id="CHEBI:18420"/>
    </ligand>
</feature>
<dbReference type="GO" id="GO:0046872">
    <property type="term" value="F:metal ion binding"/>
    <property type="evidence" value="ECO:0007669"/>
    <property type="project" value="UniProtKB-KW"/>
</dbReference>
<feature type="binding site" evidence="7">
    <location>
        <position position="247"/>
    </location>
    <ligand>
        <name>K(+)</name>
        <dbReference type="ChEBI" id="CHEBI:29103"/>
    </ligand>
</feature>
<dbReference type="PROSITE" id="PS51709">
    <property type="entry name" value="G_TRME"/>
    <property type="match status" value="1"/>
</dbReference>
<feature type="binding site" evidence="7">
    <location>
        <position position="242"/>
    </location>
    <ligand>
        <name>K(+)</name>
        <dbReference type="ChEBI" id="CHEBI:29103"/>
    </ligand>
</feature>
<keyword evidence="7" id="KW-0963">Cytoplasm</keyword>
<feature type="binding site" evidence="7">
    <location>
        <begin position="223"/>
        <end position="228"/>
    </location>
    <ligand>
        <name>GTP</name>
        <dbReference type="ChEBI" id="CHEBI:37565"/>
    </ligand>
</feature>
<dbReference type="PANTHER" id="PTHR42714">
    <property type="entry name" value="TRNA MODIFICATION GTPASE GTPBP3"/>
    <property type="match status" value="1"/>
</dbReference>
<feature type="binding site" evidence="7">
    <location>
        <position position="77"/>
    </location>
    <ligand>
        <name>(6S)-5-formyl-5,6,7,8-tetrahydrofolate</name>
        <dbReference type="ChEBI" id="CHEBI:57457"/>
    </ligand>
</feature>
<dbReference type="GO" id="GO:0003924">
    <property type="term" value="F:GTPase activity"/>
    <property type="evidence" value="ECO:0007669"/>
    <property type="project" value="UniProtKB-UniRule"/>
</dbReference>
<dbReference type="NCBIfam" id="TIGR00231">
    <property type="entry name" value="small_GTP"/>
    <property type="match status" value="1"/>
</dbReference>
<evidence type="ECO:0000256" key="4">
    <source>
        <dbReference type="ARBA" id="ARBA00022801"/>
    </source>
</evidence>
<feature type="binding site" evidence="7">
    <location>
        <begin position="267"/>
        <end position="270"/>
    </location>
    <ligand>
        <name>GTP</name>
        <dbReference type="ChEBI" id="CHEBI:37565"/>
    </ligand>
</feature>
<evidence type="ECO:0000256" key="5">
    <source>
        <dbReference type="ARBA" id="ARBA00022958"/>
    </source>
</evidence>
<dbReference type="GO" id="GO:0002098">
    <property type="term" value="P:tRNA wobble uridine modification"/>
    <property type="evidence" value="ECO:0007669"/>
    <property type="project" value="TreeGrafter"/>
</dbReference>
<comment type="caution">
    <text evidence="7">Lacks conserved residue(s) required for the propagation of feature annotation.</text>
</comment>
<feature type="binding site" evidence="7">
    <location>
        <position position="227"/>
    </location>
    <ligand>
        <name>Mg(2+)</name>
        <dbReference type="ChEBI" id="CHEBI:18420"/>
    </ligand>
</feature>
<keyword evidence="4 7" id="KW-0378">Hydrolase</keyword>
<dbReference type="InterPro" id="IPR031168">
    <property type="entry name" value="G_TrmE"/>
</dbReference>
<evidence type="ECO:0000256" key="1">
    <source>
        <dbReference type="ARBA" id="ARBA00011043"/>
    </source>
</evidence>
<feature type="binding site" evidence="7">
    <location>
        <position position="117"/>
    </location>
    <ligand>
        <name>(6S)-5-formyl-5,6,7,8-tetrahydrofolate</name>
        <dbReference type="ChEBI" id="CHEBI:57457"/>
    </ligand>
</feature>
<dbReference type="InterPro" id="IPR027368">
    <property type="entry name" value="MnmE_dom2"/>
</dbReference>
<keyword evidence="7" id="KW-0460">Magnesium</keyword>
<dbReference type="InterPro" id="IPR027417">
    <property type="entry name" value="P-loop_NTPase"/>
</dbReference>
<dbReference type="Pfam" id="PF01926">
    <property type="entry name" value="MMR_HSR1"/>
    <property type="match status" value="1"/>
</dbReference>
<feature type="binding site" evidence="7">
    <location>
        <position position="244"/>
    </location>
    <ligand>
        <name>K(+)</name>
        <dbReference type="ChEBI" id="CHEBI:29103"/>
    </ligand>
</feature>
<keyword evidence="5 7" id="KW-0630">Potassium</keyword>
<comment type="function">
    <text evidence="7">Exhibits a very high intrinsic GTPase hydrolysis rate. Involved in the addition of a carboxymethylaminomethyl (cmnm) group at the wobble position (U34) of certain tRNAs, forming tRNA-cmnm(5)s(2)U34.</text>
</comment>
<reference evidence="10" key="1">
    <citation type="journal article" date="2014" name="Int. J. Syst. Evol. Microbiol.">
        <title>Complete genome sequence of Corynebacterium casei LMG S-19264T (=DSM 44701T), isolated from a smear-ripened cheese.</title>
        <authorList>
            <consortium name="US DOE Joint Genome Institute (JGI-PGF)"/>
            <person name="Walter F."/>
            <person name="Albersmeier A."/>
            <person name="Kalinowski J."/>
            <person name="Ruckert C."/>
        </authorList>
    </citation>
    <scope>NUCLEOTIDE SEQUENCE</scope>
    <source>
        <strain evidence="10">CGMCC 1.15762</strain>
    </source>
</reference>
<feature type="binding site" evidence="7">
    <location>
        <position position="20"/>
    </location>
    <ligand>
        <name>(6S)-5-formyl-5,6,7,8-tetrahydrofolate</name>
        <dbReference type="ChEBI" id="CHEBI:57457"/>
    </ligand>
</feature>